<dbReference type="InterPro" id="IPR043245">
    <property type="entry name" value="C8G"/>
</dbReference>
<protein>
    <submittedName>
        <fullName evidence="3">Complement component C8 gamma chain</fullName>
    </submittedName>
</protein>
<organism evidence="3 4">
    <name type="scientific">Bos mutus</name>
    <name type="common">wild yak</name>
    <dbReference type="NCBI Taxonomy" id="72004"/>
    <lineage>
        <taxon>Eukaryota</taxon>
        <taxon>Metazoa</taxon>
        <taxon>Chordata</taxon>
        <taxon>Craniata</taxon>
        <taxon>Vertebrata</taxon>
        <taxon>Euteleostomi</taxon>
        <taxon>Mammalia</taxon>
        <taxon>Eutheria</taxon>
        <taxon>Laurasiatheria</taxon>
        <taxon>Artiodactyla</taxon>
        <taxon>Ruminantia</taxon>
        <taxon>Pecora</taxon>
        <taxon>Bovidae</taxon>
        <taxon>Bovinae</taxon>
        <taxon>Bos</taxon>
    </lineage>
</organism>
<accession>L8J5K4</accession>
<dbReference type="GO" id="GO:0006956">
    <property type="term" value="P:complement activation"/>
    <property type="evidence" value="ECO:0007669"/>
    <property type="project" value="InterPro"/>
</dbReference>
<dbReference type="GO" id="GO:0072562">
    <property type="term" value="C:blood microparticle"/>
    <property type="evidence" value="ECO:0007669"/>
    <property type="project" value="TreeGrafter"/>
</dbReference>
<dbReference type="STRING" id="72004.ENSBMUP00000001252"/>
<feature type="non-terminal residue" evidence="3">
    <location>
        <position position="1"/>
    </location>
</feature>
<evidence type="ECO:0000256" key="2">
    <source>
        <dbReference type="SAM" id="SignalP"/>
    </source>
</evidence>
<sequence length="199" mass="21701">MLTPRIAALLTLLLASSSLGQRVRRPPRPPSPISTIQPKANFDAQQFSGTWLLVAVASPCRYLQEQGHRAEATTLHVAPQGSAMVVSTFRKLDGICWAVRQLYGDTGRPGRFLLQAQMWGQNGTGKRGSRGQIAARGTQPSPQSALQAPAPWVPRSPCVLHAVRSLPVSDSFLSVFEQRVQGANLTEDHTLFFPKYGEC</sequence>
<feature type="region of interest" description="Disordered" evidence="1">
    <location>
        <begin position="123"/>
        <end position="149"/>
    </location>
</feature>
<dbReference type="PANTHER" id="PTHR47304:SF1">
    <property type="entry name" value="COMPLEMENT COMPONENT C8 GAMMA CHAIN"/>
    <property type="match status" value="1"/>
</dbReference>
<reference evidence="3 4" key="1">
    <citation type="journal article" date="2012" name="Nat. Genet.">
        <title>The yak genome and adaptation to life at high altitude.</title>
        <authorList>
            <person name="Qiu Q."/>
            <person name="Zhang G."/>
            <person name="Ma T."/>
            <person name="Qian W."/>
            <person name="Wang J."/>
            <person name="Ye Z."/>
            <person name="Cao C."/>
            <person name="Hu Q."/>
            <person name="Kim J."/>
            <person name="Larkin D.M."/>
            <person name="Auvil L."/>
            <person name="Capitanu B."/>
            <person name="Ma J."/>
            <person name="Lewin H.A."/>
            <person name="Qian X."/>
            <person name="Lang Y."/>
            <person name="Zhou R."/>
            <person name="Wang L."/>
            <person name="Wang K."/>
            <person name="Xia J."/>
            <person name="Liao S."/>
            <person name="Pan S."/>
            <person name="Lu X."/>
            <person name="Hou H."/>
            <person name="Wang Y."/>
            <person name="Zang X."/>
            <person name="Yin Y."/>
            <person name="Ma H."/>
            <person name="Zhang J."/>
            <person name="Wang Z."/>
            <person name="Zhang Y."/>
            <person name="Zhang D."/>
            <person name="Yonezawa T."/>
            <person name="Hasegawa M."/>
            <person name="Zhong Y."/>
            <person name="Liu W."/>
            <person name="Zhang Y."/>
            <person name="Huang Z."/>
            <person name="Zhang S."/>
            <person name="Long R."/>
            <person name="Yang H."/>
            <person name="Wang J."/>
            <person name="Lenstra J.A."/>
            <person name="Cooper D.N."/>
            <person name="Wu Y."/>
            <person name="Wang J."/>
            <person name="Shi P."/>
            <person name="Wang J."/>
            <person name="Liu J."/>
        </authorList>
    </citation>
    <scope>NUCLEOTIDE SEQUENCE [LARGE SCALE GENOMIC DNA]</scope>
    <source>
        <strain evidence="4">yakQH1</strain>
    </source>
</reference>
<dbReference type="GO" id="GO:0005579">
    <property type="term" value="C:membrane attack complex"/>
    <property type="evidence" value="ECO:0007669"/>
    <property type="project" value="InterPro"/>
</dbReference>
<proteinExistence type="predicted"/>
<keyword evidence="2" id="KW-0732">Signal</keyword>
<gene>
    <name evidence="3" type="ORF">M91_20568</name>
</gene>
<dbReference type="Proteomes" id="UP000011080">
    <property type="component" value="Unassembled WGS sequence"/>
</dbReference>
<feature type="compositionally biased region" description="Low complexity" evidence="1">
    <location>
        <begin position="139"/>
        <end position="149"/>
    </location>
</feature>
<dbReference type="SUPFAM" id="SSF50814">
    <property type="entry name" value="Lipocalins"/>
    <property type="match status" value="1"/>
</dbReference>
<evidence type="ECO:0000313" key="3">
    <source>
        <dbReference type="EMBL" id="ELR62717.1"/>
    </source>
</evidence>
<dbReference type="Gene3D" id="2.40.128.20">
    <property type="match status" value="2"/>
</dbReference>
<dbReference type="InterPro" id="IPR022272">
    <property type="entry name" value="Lipocalin_CS"/>
</dbReference>
<dbReference type="InterPro" id="IPR012674">
    <property type="entry name" value="Calycin"/>
</dbReference>
<feature type="chain" id="PRO_5003992766" evidence="2">
    <location>
        <begin position="21"/>
        <end position="199"/>
    </location>
</feature>
<dbReference type="EMBL" id="JH880295">
    <property type="protein sequence ID" value="ELR62717.1"/>
    <property type="molecule type" value="Genomic_DNA"/>
</dbReference>
<feature type="signal peptide" evidence="2">
    <location>
        <begin position="1"/>
        <end position="20"/>
    </location>
</feature>
<name>L8J5K4_9CETA</name>
<dbReference type="GO" id="GO:0001848">
    <property type="term" value="F:complement binding"/>
    <property type="evidence" value="ECO:0007669"/>
    <property type="project" value="TreeGrafter"/>
</dbReference>
<dbReference type="GO" id="GO:0070062">
    <property type="term" value="C:extracellular exosome"/>
    <property type="evidence" value="ECO:0007669"/>
    <property type="project" value="TreeGrafter"/>
</dbReference>
<evidence type="ECO:0000256" key="1">
    <source>
        <dbReference type="SAM" id="MobiDB-lite"/>
    </source>
</evidence>
<dbReference type="PROSITE" id="PS00213">
    <property type="entry name" value="LIPOCALIN"/>
    <property type="match status" value="1"/>
</dbReference>
<dbReference type="AlphaFoldDB" id="L8J5K4"/>
<evidence type="ECO:0000313" key="4">
    <source>
        <dbReference type="Proteomes" id="UP000011080"/>
    </source>
</evidence>
<dbReference type="PANTHER" id="PTHR47304">
    <property type="entry name" value="COMPLEMENT COMPONENT C8 GAMMA CHAIN"/>
    <property type="match status" value="1"/>
</dbReference>